<protein>
    <submittedName>
        <fullName evidence="3">Protocatechuate 3,4-dioxygenase beta subunit</fullName>
    </submittedName>
</protein>
<dbReference type="Proteomes" id="UP000590442">
    <property type="component" value="Unassembled WGS sequence"/>
</dbReference>
<dbReference type="SUPFAM" id="SSF49482">
    <property type="entry name" value="Aromatic compound dioxygenase"/>
    <property type="match status" value="1"/>
</dbReference>
<dbReference type="InterPro" id="IPR000627">
    <property type="entry name" value="Intradiol_dOase_C"/>
</dbReference>
<reference evidence="3 4" key="1">
    <citation type="submission" date="2020-03" db="EMBL/GenBank/DDBJ databases">
        <title>Genomic Encyclopedia of Type Strains, Phase IV (KMG-IV): sequencing the most valuable type-strain genomes for metagenomic binning, comparative biology and taxonomic classification.</title>
        <authorList>
            <person name="Goeker M."/>
        </authorList>
    </citation>
    <scope>NUCLEOTIDE SEQUENCE [LARGE SCALE GENOMIC DNA]</scope>
    <source>
        <strain evidence="3 4">DSM 29762</strain>
    </source>
</reference>
<dbReference type="InterPro" id="IPR015889">
    <property type="entry name" value="Intradiol_dOase_core"/>
</dbReference>
<evidence type="ECO:0000313" key="4">
    <source>
        <dbReference type="Proteomes" id="UP000590442"/>
    </source>
</evidence>
<evidence type="ECO:0000256" key="1">
    <source>
        <dbReference type="SAM" id="Phobius"/>
    </source>
</evidence>
<accession>A0A846QZE3</accession>
<dbReference type="Gene3D" id="2.60.130.10">
    <property type="entry name" value="Aromatic compound dioxygenase"/>
    <property type="match status" value="1"/>
</dbReference>
<keyword evidence="1" id="KW-1133">Transmembrane helix</keyword>
<name>A0A846QZE3_9FLAO</name>
<dbReference type="PANTHER" id="PTHR34315:SF1">
    <property type="entry name" value="INTRADIOL RING-CLEAVAGE DIOXYGENASES DOMAIN-CONTAINING PROTEIN-RELATED"/>
    <property type="match status" value="1"/>
</dbReference>
<keyword evidence="1" id="KW-0812">Transmembrane</keyword>
<dbReference type="RefSeq" id="WP_167961359.1">
    <property type="nucleotide sequence ID" value="NZ_JAATJJ010000001.1"/>
</dbReference>
<evidence type="ECO:0000313" key="3">
    <source>
        <dbReference type="EMBL" id="NJB70504.1"/>
    </source>
</evidence>
<comment type="caution">
    <text evidence="3">The sequence shown here is derived from an EMBL/GenBank/DDBJ whole genome shotgun (WGS) entry which is preliminary data.</text>
</comment>
<organism evidence="3 4">
    <name type="scientific">Saonia flava</name>
    <dbReference type="NCBI Taxonomy" id="523696"/>
    <lineage>
        <taxon>Bacteria</taxon>
        <taxon>Pseudomonadati</taxon>
        <taxon>Bacteroidota</taxon>
        <taxon>Flavobacteriia</taxon>
        <taxon>Flavobacteriales</taxon>
        <taxon>Flavobacteriaceae</taxon>
        <taxon>Saonia</taxon>
    </lineage>
</organism>
<sequence length="270" mass="30714">MTKQSRRKFIYAILSGVGILALVAWIFRRPIIMKTLYAADFDSNLLSHAPSDMDAACILTSEQTEGPFFYPSPERSDITEDKQGKPFNLRLQIIRQPDCTPLANAVVDIWHCDAEGVYSGYPEEITHDVWKGYLFEERHGKIVNGRFHVDPINDASFLRGRQKTNEDGWVSFNTIFPGWYDGRVPHIHAKIYIDEVEQLTTQFYFENETCDTIYTTHEPYIKYGKASTKFKDDIALDMYDEANGLVLTTKGPLNDNSALVATAKIGIKQA</sequence>
<keyword evidence="3" id="KW-0560">Oxidoreductase</keyword>
<keyword evidence="4" id="KW-1185">Reference proteome</keyword>
<dbReference type="EMBL" id="JAATJJ010000001">
    <property type="protein sequence ID" value="NJB70504.1"/>
    <property type="molecule type" value="Genomic_DNA"/>
</dbReference>
<feature type="transmembrane region" description="Helical" evidence="1">
    <location>
        <begin position="9"/>
        <end position="27"/>
    </location>
</feature>
<dbReference type="AlphaFoldDB" id="A0A846QZE3"/>
<dbReference type="GO" id="GO:0016702">
    <property type="term" value="F:oxidoreductase activity, acting on single donors with incorporation of molecular oxygen, incorporation of two atoms of oxygen"/>
    <property type="evidence" value="ECO:0007669"/>
    <property type="project" value="InterPro"/>
</dbReference>
<evidence type="ECO:0000259" key="2">
    <source>
        <dbReference type="Pfam" id="PF00775"/>
    </source>
</evidence>
<dbReference type="GO" id="GO:0008199">
    <property type="term" value="F:ferric iron binding"/>
    <property type="evidence" value="ECO:0007669"/>
    <property type="project" value="InterPro"/>
</dbReference>
<keyword evidence="1" id="KW-0472">Membrane</keyword>
<proteinExistence type="predicted"/>
<dbReference type="PANTHER" id="PTHR34315">
    <property type="match status" value="1"/>
</dbReference>
<keyword evidence="3" id="KW-0223">Dioxygenase</keyword>
<gene>
    <name evidence="3" type="ORF">GGR42_000966</name>
</gene>
<feature type="domain" description="Intradiol ring-cleavage dioxygenases" evidence="2">
    <location>
        <begin position="80"/>
        <end position="216"/>
    </location>
</feature>
<dbReference type="Pfam" id="PF00775">
    <property type="entry name" value="Dioxygenase_C"/>
    <property type="match status" value="1"/>
</dbReference>